<sequence length="153" mass="17286">MLSFTKTLTTLPSHIPSTFQHRSLVTIRCNSDNGNDVNPSPPVRPPITPPDTVEIRFKRGSRRRRKQQEEDEANKTPLKKASPPKDWDSMTLTEKAIELYVGEKGALFWLNKFAYASIFIVIGGWIVFRFVGPALNLYQLDTPPLAPDAMFKG</sequence>
<feature type="compositionally biased region" description="Pro residues" evidence="1">
    <location>
        <begin position="39"/>
        <end position="49"/>
    </location>
</feature>
<dbReference type="GO" id="GO:0009507">
    <property type="term" value="C:chloroplast"/>
    <property type="evidence" value="ECO:0007669"/>
    <property type="project" value="TreeGrafter"/>
</dbReference>
<proteinExistence type="predicted"/>
<reference evidence="3" key="1">
    <citation type="submission" date="2019-10" db="EMBL/GenBank/DDBJ databases">
        <authorList>
            <person name="Zhang R."/>
            <person name="Pan Y."/>
            <person name="Wang J."/>
            <person name="Ma R."/>
            <person name="Yu S."/>
        </authorList>
    </citation>
    <scope>NUCLEOTIDE SEQUENCE</scope>
    <source>
        <strain evidence="3">LA-IB0</strain>
        <tissue evidence="3">Leaf</tissue>
    </source>
</reference>
<evidence type="ECO:0008006" key="5">
    <source>
        <dbReference type="Google" id="ProtNLM"/>
    </source>
</evidence>
<protein>
    <recommendedName>
        <fullName evidence="5">Transmembrane protein</fullName>
    </recommendedName>
</protein>
<dbReference type="PANTHER" id="PTHR36347">
    <property type="entry name" value="EXPRESSED PROTEIN"/>
    <property type="match status" value="1"/>
</dbReference>
<dbReference type="AlphaFoldDB" id="A0AAV6WE89"/>
<dbReference type="PANTHER" id="PTHR36347:SF1">
    <property type="entry name" value="EXPRESSED PROTEIN"/>
    <property type="match status" value="1"/>
</dbReference>
<gene>
    <name evidence="3" type="ORF">BUALT_Bualt17G0106900</name>
</gene>
<organism evidence="3 4">
    <name type="scientific">Buddleja alternifolia</name>
    <dbReference type="NCBI Taxonomy" id="168488"/>
    <lineage>
        <taxon>Eukaryota</taxon>
        <taxon>Viridiplantae</taxon>
        <taxon>Streptophyta</taxon>
        <taxon>Embryophyta</taxon>
        <taxon>Tracheophyta</taxon>
        <taxon>Spermatophyta</taxon>
        <taxon>Magnoliopsida</taxon>
        <taxon>eudicotyledons</taxon>
        <taxon>Gunneridae</taxon>
        <taxon>Pentapetalae</taxon>
        <taxon>asterids</taxon>
        <taxon>lamiids</taxon>
        <taxon>Lamiales</taxon>
        <taxon>Scrophulariaceae</taxon>
        <taxon>Buddlejeae</taxon>
        <taxon>Buddleja</taxon>
    </lineage>
</organism>
<keyword evidence="2" id="KW-1133">Transmembrane helix</keyword>
<keyword evidence="2" id="KW-0812">Transmembrane</keyword>
<evidence type="ECO:0000256" key="2">
    <source>
        <dbReference type="SAM" id="Phobius"/>
    </source>
</evidence>
<feature type="region of interest" description="Disordered" evidence="1">
    <location>
        <begin position="30"/>
        <end position="87"/>
    </location>
</feature>
<comment type="caution">
    <text evidence="3">The sequence shown here is derived from an EMBL/GenBank/DDBJ whole genome shotgun (WGS) entry which is preliminary data.</text>
</comment>
<feature type="transmembrane region" description="Helical" evidence="2">
    <location>
        <begin position="113"/>
        <end position="131"/>
    </location>
</feature>
<evidence type="ECO:0000313" key="3">
    <source>
        <dbReference type="EMBL" id="KAG8366702.1"/>
    </source>
</evidence>
<dbReference type="Proteomes" id="UP000826271">
    <property type="component" value="Unassembled WGS sequence"/>
</dbReference>
<dbReference type="EMBL" id="WHWC01000017">
    <property type="protein sequence ID" value="KAG8366702.1"/>
    <property type="molecule type" value="Genomic_DNA"/>
</dbReference>
<evidence type="ECO:0000256" key="1">
    <source>
        <dbReference type="SAM" id="MobiDB-lite"/>
    </source>
</evidence>
<keyword evidence="4" id="KW-1185">Reference proteome</keyword>
<accession>A0AAV6WE89</accession>
<keyword evidence="2" id="KW-0472">Membrane</keyword>
<evidence type="ECO:0000313" key="4">
    <source>
        <dbReference type="Proteomes" id="UP000826271"/>
    </source>
</evidence>
<name>A0AAV6WE89_9LAMI</name>